<dbReference type="GO" id="GO:0006363">
    <property type="term" value="P:termination of RNA polymerase I transcription"/>
    <property type="evidence" value="ECO:0007669"/>
    <property type="project" value="TreeGrafter"/>
</dbReference>
<keyword evidence="6" id="KW-0862">Zinc</keyword>
<name>A0A2P6VF28_9CHLO</name>
<evidence type="ECO:0000256" key="1">
    <source>
        <dbReference type="ARBA" id="ARBA00004604"/>
    </source>
</evidence>
<protein>
    <recommendedName>
        <fullName evidence="2">DNA-directed RNA polymerase I subunit RPA12</fullName>
    </recommendedName>
</protein>
<keyword evidence="4" id="KW-0479">Metal-binding</keyword>
<dbReference type="SUPFAM" id="SSF57783">
    <property type="entry name" value="Zinc beta-ribbon"/>
    <property type="match status" value="1"/>
</dbReference>
<evidence type="ECO:0000256" key="3">
    <source>
        <dbReference type="ARBA" id="ARBA00022478"/>
    </source>
</evidence>
<comment type="subcellular location">
    <subcellularLocation>
        <location evidence="1">Nucleus</location>
        <location evidence="1">Nucleolus</location>
    </subcellularLocation>
</comment>
<dbReference type="SMART" id="SM00440">
    <property type="entry name" value="ZnF_C2C2"/>
    <property type="match status" value="1"/>
</dbReference>
<dbReference type="PANTHER" id="PTHR11239:SF14">
    <property type="entry name" value="DNA-DIRECTED RNA POLYMERASE I SUBUNIT RPA12"/>
    <property type="match status" value="1"/>
</dbReference>
<dbReference type="Gene3D" id="2.20.25.10">
    <property type="match status" value="1"/>
</dbReference>
<dbReference type="AlphaFoldDB" id="A0A2P6VF28"/>
<dbReference type="Pfam" id="PF01096">
    <property type="entry name" value="Zn_ribbon_TFIIS"/>
    <property type="match status" value="1"/>
</dbReference>
<dbReference type="PROSITE" id="PS51133">
    <property type="entry name" value="ZF_TFIIS_2"/>
    <property type="match status" value="1"/>
</dbReference>
<evidence type="ECO:0000256" key="7">
    <source>
        <dbReference type="ARBA" id="ARBA00023242"/>
    </source>
</evidence>
<dbReference type="InterPro" id="IPR012164">
    <property type="entry name" value="Rpa12/Rpb9/Rpc10/TFS"/>
</dbReference>
<comment type="caution">
    <text evidence="10">The sequence shown here is derived from an EMBL/GenBank/DDBJ whole genome shotgun (WGS) entry which is preliminary data.</text>
</comment>
<dbReference type="GO" id="GO:0008270">
    <property type="term" value="F:zinc ion binding"/>
    <property type="evidence" value="ECO:0007669"/>
    <property type="project" value="UniProtKB-KW"/>
</dbReference>
<evidence type="ECO:0000256" key="5">
    <source>
        <dbReference type="ARBA" id="ARBA00022771"/>
    </source>
</evidence>
<dbReference type="OrthoDB" id="10056816at2759"/>
<dbReference type="GO" id="GO:0003676">
    <property type="term" value="F:nucleic acid binding"/>
    <property type="evidence" value="ECO:0007669"/>
    <property type="project" value="InterPro"/>
</dbReference>
<organism evidence="10 11">
    <name type="scientific">Micractinium conductrix</name>
    <dbReference type="NCBI Taxonomy" id="554055"/>
    <lineage>
        <taxon>Eukaryota</taxon>
        <taxon>Viridiplantae</taxon>
        <taxon>Chlorophyta</taxon>
        <taxon>core chlorophytes</taxon>
        <taxon>Trebouxiophyceae</taxon>
        <taxon>Chlorellales</taxon>
        <taxon>Chlorellaceae</taxon>
        <taxon>Chlorella clade</taxon>
        <taxon>Micractinium</taxon>
    </lineage>
</organism>
<proteinExistence type="predicted"/>
<evidence type="ECO:0000259" key="9">
    <source>
        <dbReference type="PROSITE" id="PS51133"/>
    </source>
</evidence>
<reference evidence="10 11" key="1">
    <citation type="journal article" date="2018" name="Plant J.">
        <title>Genome sequences of Chlorella sorokiniana UTEX 1602 and Micractinium conductrix SAG 241.80: implications to maltose excretion by a green alga.</title>
        <authorList>
            <person name="Arriola M.B."/>
            <person name="Velmurugan N."/>
            <person name="Zhang Y."/>
            <person name="Plunkett M.H."/>
            <person name="Hondzo H."/>
            <person name="Barney B.M."/>
        </authorList>
    </citation>
    <scope>NUCLEOTIDE SEQUENCE [LARGE SCALE GENOMIC DNA]</scope>
    <source>
        <strain evidence="10 11">SAG 241.80</strain>
    </source>
</reference>
<keyword evidence="7" id="KW-0539">Nucleus</keyword>
<gene>
    <name evidence="10" type="ORF">C2E20_4046</name>
</gene>
<keyword evidence="11" id="KW-1185">Reference proteome</keyword>
<evidence type="ECO:0000256" key="8">
    <source>
        <dbReference type="PROSITE-ProRule" id="PRU00472"/>
    </source>
</evidence>
<dbReference type="InterPro" id="IPR034004">
    <property type="entry name" value="Zn_ribbon_RPA12_C"/>
</dbReference>
<dbReference type="STRING" id="554055.A0A2P6VF28"/>
<evidence type="ECO:0000256" key="4">
    <source>
        <dbReference type="ARBA" id="ARBA00022723"/>
    </source>
</evidence>
<sequence length="150" mass="17231">MQPGMLPDDMEPTPGELLKSSGDVIEKNWMFCPISGSLLILDTAGGMARSELAIFERPLSDLDDTMNVVTHADMPDYHRRYNLEPLIKSRQQLEFEALLKQRVRATVEEPCPKCQAPILEYYTMQLRSADEGQTVFYECRKCDYRYSTNN</sequence>
<accession>A0A2P6VF28</accession>
<dbReference type="CDD" id="cd10507">
    <property type="entry name" value="Zn-ribbon_RPA12"/>
    <property type="match status" value="1"/>
</dbReference>
<feature type="domain" description="TFIIS-type" evidence="9">
    <location>
        <begin position="107"/>
        <end position="147"/>
    </location>
</feature>
<evidence type="ECO:0000313" key="10">
    <source>
        <dbReference type="EMBL" id="PSC72694.1"/>
    </source>
</evidence>
<evidence type="ECO:0000313" key="11">
    <source>
        <dbReference type="Proteomes" id="UP000239649"/>
    </source>
</evidence>
<keyword evidence="3 10" id="KW-0804">Transcription</keyword>
<dbReference type="GO" id="GO:0003899">
    <property type="term" value="F:DNA-directed RNA polymerase activity"/>
    <property type="evidence" value="ECO:0007669"/>
    <property type="project" value="InterPro"/>
</dbReference>
<dbReference type="PANTHER" id="PTHR11239">
    <property type="entry name" value="DNA-DIRECTED RNA POLYMERASE"/>
    <property type="match status" value="1"/>
</dbReference>
<evidence type="ECO:0000256" key="6">
    <source>
        <dbReference type="ARBA" id="ARBA00022833"/>
    </source>
</evidence>
<dbReference type="Proteomes" id="UP000239649">
    <property type="component" value="Unassembled WGS sequence"/>
</dbReference>
<keyword evidence="5 8" id="KW-0863">Zinc-finger</keyword>
<dbReference type="InterPro" id="IPR001222">
    <property type="entry name" value="Znf_TFIIS"/>
</dbReference>
<dbReference type="GO" id="GO:0005736">
    <property type="term" value="C:RNA polymerase I complex"/>
    <property type="evidence" value="ECO:0007669"/>
    <property type="project" value="TreeGrafter"/>
</dbReference>
<keyword evidence="3 10" id="KW-0240">DNA-directed RNA polymerase</keyword>
<dbReference type="EMBL" id="LHPF02000009">
    <property type="protein sequence ID" value="PSC72694.1"/>
    <property type="molecule type" value="Genomic_DNA"/>
</dbReference>
<evidence type="ECO:0000256" key="2">
    <source>
        <dbReference type="ARBA" id="ARBA00018784"/>
    </source>
</evidence>